<dbReference type="Proteomes" id="UP000275078">
    <property type="component" value="Unassembled WGS sequence"/>
</dbReference>
<organism evidence="2 3">
    <name type="scientific">Ascobolus immersus RN42</name>
    <dbReference type="NCBI Taxonomy" id="1160509"/>
    <lineage>
        <taxon>Eukaryota</taxon>
        <taxon>Fungi</taxon>
        <taxon>Dikarya</taxon>
        <taxon>Ascomycota</taxon>
        <taxon>Pezizomycotina</taxon>
        <taxon>Pezizomycetes</taxon>
        <taxon>Pezizales</taxon>
        <taxon>Ascobolaceae</taxon>
        <taxon>Ascobolus</taxon>
    </lineage>
</organism>
<dbReference type="STRING" id="1160509.A0A3N4ILG0"/>
<proteinExistence type="predicted"/>
<feature type="compositionally biased region" description="Polar residues" evidence="1">
    <location>
        <begin position="52"/>
        <end position="79"/>
    </location>
</feature>
<feature type="compositionally biased region" description="Polar residues" evidence="1">
    <location>
        <begin position="523"/>
        <end position="533"/>
    </location>
</feature>
<dbReference type="PANTHER" id="PTHR37271:SF1">
    <property type="entry name" value="KARYOGAMY PROTEIN KAR9"/>
    <property type="match status" value="1"/>
</dbReference>
<evidence type="ECO:0000256" key="1">
    <source>
        <dbReference type="SAM" id="MobiDB-lite"/>
    </source>
</evidence>
<protein>
    <submittedName>
        <fullName evidence="2">Karyogamy protein</fullName>
    </submittedName>
</protein>
<feature type="compositionally biased region" description="Low complexity" evidence="1">
    <location>
        <begin position="690"/>
        <end position="706"/>
    </location>
</feature>
<accession>A0A3N4ILG0</accession>
<dbReference type="EMBL" id="ML119649">
    <property type="protein sequence ID" value="RPA86516.1"/>
    <property type="molecule type" value="Genomic_DNA"/>
</dbReference>
<feature type="compositionally biased region" description="Basic and acidic residues" evidence="1">
    <location>
        <begin position="750"/>
        <end position="761"/>
    </location>
</feature>
<dbReference type="GO" id="GO:0005938">
    <property type="term" value="C:cell cortex"/>
    <property type="evidence" value="ECO:0007669"/>
    <property type="project" value="TreeGrafter"/>
</dbReference>
<dbReference type="GO" id="GO:0031578">
    <property type="term" value="P:mitotic spindle orientation checkpoint signaling"/>
    <property type="evidence" value="ECO:0007669"/>
    <property type="project" value="TreeGrafter"/>
</dbReference>
<gene>
    <name evidence="2" type="ORF">BJ508DRAFT_321646</name>
</gene>
<dbReference type="GO" id="GO:0051293">
    <property type="term" value="P:establishment of spindle localization"/>
    <property type="evidence" value="ECO:0007669"/>
    <property type="project" value="TreeGrafter"/>
</dbReference>
<feature type="compositionally biased region" description="Low complexity" evidence="1">
    <location>
        <begin position="534"/>
        <end position="600"/>
    </location>
</feature>
<dbReference type="GO" id="GO:0043332">
    <property type="term" value="C:mating projection tip"/>
    <property type="evidence" value="ECO:0007669"/>
    <property type="project" value="TreeGrafter"/>
</dbReference>
<dbReference type="GO" id="GO:0005816">
    <property type="term" value="C:spindle pole body"/>
    <property type="evidence" value="ECO:0007669"/>
    <property type="project" value="TreeGrafter"/>
</dbReference>
<sequence>MDDQEDDTAPYDKVAEEMTRLNITPARQPDTPPSSGENTPAPGELEPERPVTPNNRPKTASSNRPLTASSNFTSDSYFPTTPPDQTDDSWIPPTHGGGLQRRSSVWSLSRVPFSAQLHRLTSLALPLSDELTEKIKQLPTAQEACKVISGNAHQIHQWIEHAKNILKGLDAEDDVEWAAQGKDSLGEVDGAIQKFSTLVTAYVSVIEDLQTRPDIVNVSESQIAEILETMEVTLDQWAEVKKLLKDIKDQVETAMEWTELWTSVLHDIQAELEACQTLVFEMEERRHMSMMEDPILPTMDIDTLETIVEETPSKQQPKTPVSPGIASDEHMLLGLFARMQPLRASLDFLPMRIDAFEYRAKDTFPGACDDLKNRKKSLEKKWLKLNSDADVLRRELGEDRWVAIFRNAGKQAGTMIESADRSLKKLREALESGRGSESSVMKKIESYETKKMHYGPAIQRVLGIVEKGIQDRITVNGEILRLHAAIKQRWKDIETEMADLDSLLKELDLDRAQEIRDSISSLNSFDPSMSGYTSPGTSPASSVVASSVSPKAHSNSGRSSSRLDYGRSSSRLDYGRSSSRLSGSAKRLPNPNGTPTTPTNSSFLSVNSTLSRGASPTPASRNAAKRNSVIDNRPKWNTYVTTRDVDTGHNFKPLSLTTPSPHRKDAPRTPSQIPRPSPLSFSSSPPPRSPSSSATSSRVSRTSEVASGRRSSMFYRSETPSTPRRGGFFSPPARANTDIGGMAPTRKPVIRREASAGRLRSESPLGHPIGHVPRPATSMAGARPRMSRTPAPSNYAPIKGNRCSMPPGSAEFKDGKPRWR</sequence>
<feature type="region of interest" description="Disordered" evidence="1">
    <location>
        <begin position="1"/>
        <end position="97"/>
    </location>
</feature>
<evidence type="ECO:0000313" key="2">
    <source>
        <dbReference type="EMBL" id="RPA86516.1"/>
    </source>
</evidence>
<feature type="region of interest" description="Disordered" evidence="1">
    <location>
        <begin position="523"/>
        <end position="820"/>
    </location>
</feature>
<evidence type="ECO:0000313" key="3">
    <source>
        <dbReference type="Proteomes" id="UP000275078"/>
    </source>
</evidence>
<dbReference type="GO" id="GO:0030473">
    <property type="term" value="P:nuclear migration along microtubule"/>
    <property type="evidence" value="ECO:0007669"/>
    <property type="project" value="TreeGrafter"/>
</dbReference>
<dbReference type="PANTHER" id="PTHR37271">
    <property type="entry name" value="KARYOGAMY PROTEIN KAR9"/>
    <property type="match status" value="1"/>
</dbReference>
<feature type="compositionally biased region" description="Basic and acidic residues" evidence="1">
    <location>
        <begin position="811"/>
        <end position="820"/>
    </location>
</feature>
<dbReference type="Pfam" id="PF08580">
    <property type="entry name" value="KAR9"/>
    <property type="match status" value="1"/>
</dbReference>
<dbReference type="InterPro" id="IPR013889">
    <property type="entry name" value="Karyogamy_KAR9"/>
</dbReference>
<reference evidence="2 3" key="1">
    <citation type="journal article" date="2018" name="Nat. Ecol. Evol.">
        <title>Pezizomycetes genomes reveal the molecular basis of ectomycorrhizal truffle lifestyle.</title>
        <authorList>
            <person name="Murat C."/>
            <person name="Payen T."/>
            <person name="Noel B."/>
            <person name="Kuo A."/>
            <person name="Morin E."/>
            <person name="Chen J."/>
            <person name="Kohler A."/>
            <person name="Krizsan K."/>
            <person name="Balestrini R."/>
            <person name="Da Silva C."/>
            <person name="Montanini B."/>
            <person name="Hainaut M."/>
            <person name="Levati E."/>
            <person name="Barry K.W."/>
            <person name="Belfiori B."/>
            <person name="Cichocki N."/>
            <person name="Clum A."/>
            <person name="Dockter R.B."/>
            <person name="Fauchery L."/>
            <person name="Guy J."/>
            <person name="Iotti M."/>
            <person name="Le Tacon F."/>
            <person name="Lindquist E.A."/>
            <person name="Lipzen A."/>
            <person name="Malagnac F."/>
            <person name="Mello A."/>
            <person name="Molinier V."/>
            <person name="Miyauchi S."/>
            <person name="Poulain J."/>
            <person name="Riccioni C."/>
            <person name="Rubini A."/>
            <person name="Sitrit Y."/>
            <person name="Splivallo R."/>
            <person name="Traeger S."/>
            <person name="Wang M."/>
            <person name="Zifcakova L."/>
            <person name="Wipf D."/>
            <person name="Zambonelli A."/>
            <person name="Paolocci F."/>
            <person name="Nowrousian M."/>
            <person name="Ottonello S."/>
            <person name="Baldrian P."/>
            <person name="Spatafora J.W."/>
            <person name="Henrissat B."/>
            <person name="Nagy L.G."/>
            <person name="Aury J.M."/>
            <person name="Wincker P."/>
            <person name="Grigoriev I.V."/>
            <person name="Bonfante P."/>
            <person name="Martin F.M."/>
        </authorList>
    </citation>
    <scope>NUCLEOTIDE SEQUENCE [LARGE SCALE GENOMIC DNA]</scope>
    <source>
        <strain evidence="2 3">RN42</strain>
    </source>
</reference>
<name>A0A3N4ILG0_ASCIM</name>
<dbReference type="OrthoDB" id="5559380at2759"/>
<feature type="compositionally biased region" description="Polar residues" evidence="1">
    <location>
        <begin position="601"/>
        <end position="620"/>
    </location>
</feature>
<dbReference type="AlphaFoldDB" id="A0A3N4ILG0"/>
<keyword evidence="3" id="KW-1185">Reference proteome</keyword>